<gene>
    <name evidence="3" type="ORF">AW736_21910</name>
</gene>
<accession>A0A178IEJ1</accession>
<evidence type="ECO:0000256" key="2">
    <source>
        <dbReference type="SAM" id="Phobius"/>
    </source>
</evidence>
<keyword evidence="2" id="KW-1133">Transmembrane helix</keyword>
<evidence type="ECO:0000313" key="3">
    <source>
        <dbReference type="EMBL" id="OAM87577.1"/>
    </source>
</evidence>
<dbReference type="EMBL" id="LRRQ01000167">
    <property type="protein sequence ID" value="OAM87577.1"/>
    <property type="molecule type" value="Genomic_DNA"/>
</dbReference>
<sequence length="152" mass="15212">MDILGTIKGFFGGGSGGQSAGGSGEGGDSGMVNIKDIAASASASFASSFQSTMQTKFGNNIRNLGSGTIMAKIDETQTTDAKNATEATATSSNAKADQGGYAESTAVTQKEGGAFSTSGASGWLNVTTLGIAGAIGVVAIIITLIFTRRRRK</sequence>
<name>A0A178IEJ1_9BACT</name>
<comment type="caution">
    <text evidence="3">The sequence shown here is derived from an EMBL/GenBank/DDBJ whole genome shotgun (WGS) entry which is preliminary data.</text>
</comment>
<dbReference type="RefSeq" id="WP_068772446.1">
    <property type="nucleotide sequence ID" value="NZ_CP109796.1"/>
</dbReference>
<evidence type="ECO:0000313" key="4">
    <source>
        <dbReference type="Proteomes" id="UP000078486"/>
    </source>
</evidence>
<proteinExistence type="predicted"/>
<dbReference type="AlphaFoldDB" id="A0A178IEJ1"/>
<reference evidence="3 4" key="1">
    <citation type="submission" date="2016-01" db="EMBL/GenBank/DDBJ databases">
        <title>High potential of lignocellulose degradation of a new Verrucomicrobia species.</title>
        <authorList>
            <person name="Wang Y."/>
            <person name="Shi Y."/>
            <person name="Qiu Z."/>
            <person name="Liu S."/>
            <person name="Yang H."/>
        </authorList>
    </citation>
    <scope>NUCLEOTIDE SEQUENCE [LARGE SCALE GENOMIC DNA]</scope>
    <source>
        <strain evidence="3 4">TSB47</strain>
    </source>
</reference>
<protein>
    <submittedName>
        <fullName evidence="3">Uncharacterized protein</fullName>
    </submittedName>
</protein>
<dbReference type="STRING" id="1184151.AW736_21910"/>
<keyword evidence="4" id="KW-1185">Reference proteome</keyword>
<feature type="compositionally biased region" description="Low complexity" evidence="1">
    <location>
        <begin position="81"/>
        <end position="96"/>
    </location>
</feature>
<feature type="region of interest" description="Disordered" evidence="1">
    <location>
        <begin position="78"/>
        <end position="103"/>
    </location>
</feature>
<feature type="transmembrane region" description="Helical" evidence="2">
    <location>
        <begin position="123"/>
        <end position="146"/>
    </location>
</feature>
<keyword evidence="2" id="KW-0472">Membrane</keyword>
<evidence type="ECO:0000256" key="1">
    <source>
        <dbReference type="SAM" id="MobiDB-lite"/>
    </source>
</evidence>
<organism evidence="3 4">
    <name type="scientific">Termitidicoccus mucosus</name>
    <dbReference type="NCBI Taxonomy" id="1184151"/>
    <lineage>
        <taxon>Bacteria</taxon>
        <taxon>Pseudomonadati</taxon>
        <taxon>Verrucomicrobiota</taxon>
        <taxon>Opitutia</taxon>
        <taxon>Opitutales</taxon>
        <taxon>Opitutaceae</taxon>
        <taxon>Termitidicoccus</taxon>
    </lineage>
</organism>
<keyword evidence="2" id="KW-0812">Transmembrane</keyword>
<dbReference type="Proteomes" id="UP000078486">
    <property type="component" value="Unassembled WGS sequence"/>
</dbReference>